<dbReference type="EMBL" id="CABFNP030001029">
    <property type="protein sequence ID" value="CAI6090660.1"/>
    <property type="molecule type" value="Genomic_DNA"/>
</dbReference>
<dbReference type="AlphaFoldDB" id="A0AA35Q3Z2"/>
<sequence>MSGLSYWAYFNHLGQATGHVGQHSSSAERRWAEKDIKGMSRTENSVQWHLPMPTMQQEISALQFYQLTYSEGCHEEKASER</sequence>
<evidence type="ECO:0000313" key="2">
    <source>
        <dbReference type="Proteomes" id="UP001160390"/>
    </source>
</evidence>
<name>A0AA35Q3Z2_9HYPO</name>
<organism evidence="1 2">
    <name type="scientific">Clonostachys chloroleuca</name>
    <dbReference type="NCBI Taxonomy" id="1926264"/>
    <lineage>
        <taxon>Eukaryota</taxon>
        <taxon>Fungi</taxon>
        <taxon>Dikarya</taxon>
        <taxon>Ascomycota</taxon>
        <taxon>Pezizomycotina</taxon>
        <taxon>Sordariomycetes</taxon>
        <taxon>Hypocreomycetidae</taxon>
        <taxon>Hypocreales</taxon>
        <taxon>Bionectriaceae</taxon>
        <taxon>Clonostachys</taxon>
    </lineage>
</organism>
<proteinExistence type="predicted"/>
<accession>A0AA35Q3Z2</accession>
<comment type="caution">
    <text evidence="1">The sequence shown here is derived from an EMBL/GenBank/DDBJ whole genome shotgun (WGS) entry which is preliminary data.</text>
</comment>
<protein>
    <submittedName>
        <fullName evidence="1">Uncharacterized protein</fullName>
    </submittedName>
</protein>
<gene>
    <name evidence="1" type="ORF">CCHLO57077_00014960</name>
</gene>
<reference evidence="1" key="1">
    <citation type="submission" date="2023-01" db="EMBL/GenBank/DDBJ databases">
        <authorList>
            <person name="Piombo E."/>
        </authorList>
    </citation>
    <scope>NUCLEOTIDE SEQUENCE</scope>
</reference>
<evidence type="ECO:0000313" key="1">
    <source>
        <dbReference type="EMBL" id="CAI6090660.1"/>
    </source>
</evidence>
<keyword evidence="2" id="KW-1185">Reference proteome</keyword>
<dbReference type="Proteomes" id="UP001160390">
    <property type="component" value="Unassembled WGS sequence"/>
</dbReference>